<evidence type="ECO:0000256" key="1">
    <source>
        <dbReference type="ARBA" id="ARBA00000085"/>
    </source>
</evidence>
<organism evidence="7 8">
    <name type="scientific">Xylanibacter ruminicola</name>
    <name type="common">Prevotella ruminicola</name>
    <dbReference type="NCBI Taxonomy" id="839"/>
    <lineage>
        <taxon>Bacteria</taxon>
        <taxon>Pseudomonadati</taxon>
        <taxon>Bacteroidota</taxon>
        <taxon>Bacteroidia</taxon>
        <taxon>Bacteroidales</taxon>
        <taxon>Prevotellaceae</taxon>
        <taxon>Xylanibacter</taxon>
    </lineage>
</organism>
<dbReference type="InterPro" id="IPR050736">
    <property type="entry name" value="Sensor_HK_Regulatory"/>
</dbReference>
<reference evidence="7 8" key="1">
    <citation type="submission" date="2016-10" db="EMBL/GenBank/DDBJ databases">
        <authorList>
            <person name="de Groot N.N."/>
        </authorList>
    </citation>
    <scope>NUCLEOTIDE SEQUENCE [LARGE SCALE GENOMIC DNA]</scope>
    <source>
        <strain evidence="7 8">AR32</strain>
    </source>
</reference>
<dbReference type="InterPro" id="IPR003594">
    <property type="entry name" value="HATPase_dom"/>
</dbReference>
<dbReference type="InterPro" id="IPR036890">
    <property type="entry name" value="HATPase_C_sf"/>
</dbReference>
<evidence type="ECO:0000259" key="6">
    <source>
        <dbReference type="PROSITE" id="PS50109"/>
    </source>
</evidence>
<evidence type="ECO:0000256" key="3">
    <source>
        <dbReference type="ARBA" id="ARBA00022679"/>
    </source>
</evidence>
<gene>
    <name evidence="7" type="ORF">SAMN05216354_1242</name>
</gene>
<dbReference type="GO" id="GO:0004673">
    <property type="term" value="F:protein histidine kinase activity"/>
    <property type="evidence" value="ECO:0007669"/>
    <property type="project" value="UniProtKB-EC"/>
</dbReference>
<dbReference type="InterPro" id="IPR005467">
    <property type="entry name" value="His_kinase_dom"/>
</dbReference>
<dbReference type="SMART" id="SM00387">
    <property type="entry name" value="HATPase_c"/>
    <property type="match status" value="1"/>
</dbReference>
<dbReference type="Pfam" id="PF02518">
    <property type="entry name" value="HATPase_c"/>
    <property type="match status" value="1"/>
</dbReference>
<dbReference type="RefSeq" id="WP_103915436.1">
    <property type="nucleotide sequence ID" value="NZ_FNUV01000003.1"/>
</dbReference>
<accession>A0A1H5U6S3</accession>
<dbReference type="SUPFAM" id="SSF55874">
    <property type="entry name" value="ATPase domain of HSP90 chaperone/DNA topoisomerase II/histidine kinase"/>
    <property type="match status" value="1"/>
</dbReference>
<dbReference type="AlphaFoldDB" id="A0A1H5U6S3"/>
<feature type="domain" description="Histidine kinase" evidence="6">
    <location>
        <begin position="42"/>
        <end position="258"/>
    </location>
</feature>
<sequence length="258" mass="30121">MANIESLLEKQMQTVHMDRMKDKVMLEKQTRMFRSKLDFYYKVLYEVQKLHEGMTSYMKLFRSANLRPGQEEWNMVCNQMDERADYIREMVDSTLKIMHYEEMTEVERKDHVLMNVFCQDVLESCQGYLSGDVDVRLETELDDNDTVTTNMKLLQQVLTNLLRCSMQFTHEGEIVLEVGRIQKGLNNYLQFAISDTGLGIPEDARDTAFEYMSDTDISIKIIVVRLRLCKAIVKLLGGSIFMDPLREKGTSMIFTIQT</sequence>
<keyword evidence="4 7" id="KW-0418">Kinase</keyword>
<dbReference type="PROSITE" id="PS50109">
    <property type="entry name" value="HIS_KIN"/>
    <property type="match status" value="1"/>
</dbReference>
<evidence type="ECO:0000256" key="5">
    <source>
        <dbReference type="ARBA" id="ARBA00023012"/>
    </source>
</evidence>
<dbReference type="Gene3D" id="3.30.565.10">
    <property type="entry name" value="Histidine kinase-like ATPase, C-terminal domain"/>
    <property type="match status" value="1"/>
</dbReference>
<dbReference type="Proteomes" id="UP000236735">
    <property type="component" value="Unassembled WGS sequence"/>
</dbReference>
<proteinExistence type="predicted"/>
<keyword evidence="3" id="KW-0808">Transferase</keyword>
<comment type="catalytic activity">
    <reaction evidence="1">
        <text>ATP + protein L-histidine = ADP + protein N-phospho-L-histidine.</text>
        <dbReference type="EC" id="2.7.13.3"/>
    </reaction>
</comment>
<evidence type="ECO:0000313" key="8">
    <source>
        <dbReference type="Proteomes" id="UP000236735"/>
    </source>
</evidence>
<dbReference type="PANTHER" id="PTHR43711:SF26">
    <property type="entry name" value="SENSOR HISTIDINE KINASE RCSC"/>
    <property type="match status" value="1"/>
</dbReference>
<evidence type="ECO:0000313" key="7">
    <source>
        <dbReference type="EMBL" id="SEF70031.1"/>
    </source>
</evidence>
<evidence type="ECO:0000256" key="4">
    <source>
        <dbReference type="ARBA" id="ARBA00022777"/>
    </source>
</evidence>
<dbReference type="PANTHER" id="PTHR43711">
    <property type="entry name" value="TWO-COMPONENT HISTIDINE KINASE"/>
    <property type="match status" value="1"/>
</dbReference>
<dbReference type="GO" id="GO:0000160">
    <property type="term" value="P:phosphorelay signal transduction system"/>
    <property type="evidence" value="ECO:0007669"/>
    <property type="project" value="UniProtKB-KW"/>
</dbReference>
<dbReference type="EC" id="2.7.13.3" evidence="2"/>
<dbReference type="EMBL" id="FNUV01000003">
    <property type="protein sequence ID" value="SEF70031.1"/>
    <property type="molecule type" value="Genomic_DNA"/>
</dbReference>
<protein>
    <recommendedName>
        <fullName evidence="2">histidine kinase</fullName>
        <ecNumber evidence="2">2.7.13.3</ecNumber>
    </recommendedName>
</protein>
<evidence type="ECO:0000256" key="2">
    <source>
        <dbReference type="ARBA" id="ARBA00012438"/>
    </source>
</evidence>
<name>A0A1H5U6S3_XYLRU</name>
<keyword evidence="5" id="KW-0902">Two-component regulatory system</keyword>